<dbReference type="AlphaFoldDB" id="A0A9P6W3K7"/>
<evidence type="ECO:0000259" key="1">
    <source>
        <dbReference type="Pfam" id="PF00675"/>
    </source>
</evidence>
<gene>
    <name evidence="2" type="ORF">C6P45_000827</name>
</gene>
<dbReference type="InterPro" id="IPR011765">
    <property type="entry name" value="Pept_M16_N"/>
</dbReference>
<dbReference type="Pfam" id="PF00675">
    <property type="entry name" value="Peptidase_M16"/>
    <property type="match status" value="1"/>
</dbReference>
<protein>
    <recommendedName>
        <fullName evidence="1">Peptidase M16 N-terminal domain-containing protein</fullName>
    </recommendedName>
</protein>
<proteinExistence type="predicted"/>
<reference evidence="2 3" key="1">
    <citation type="submission" date="2020-11" db="EMBL/GenBank/DDBJ databases">
        <title>Kefir isolates.</title>
        <authorList>
            <person name="Marcisauskas S."/>
            <person name="Kim Y."/>
            <person name="Blasche S."/>
        </authorList>
    </citation>
    <scope>NUCLEOTIDE SEQUENCE [LARGE SCALE GENOMIC DNA]</scope>
    <source>
        <strain evidence="2 3">OG2</strain>
    </source>
</reference>
<dbReference type="FunFam" id="3.30.830.10:FF:000015">
    <property type="entry name" value="Putative zinc metalloprotease"/>
    <property type="match status" value="1"/>
</dbReference>
<sequence length="152" mass="17120">MDFKRLTSFKLDYAPQYHITKYISTRTKLQLVHINHKSSPLVQGYFAVATECLTDSGTPHTLEHLIFMGSKKFPYKGFLDTAGNLCMSSTNAWTATDQTVYTLTSAGWTGFKKLLPVYLDHILNPTLSDEACLTEVHHIDPEKLTDKGVVYS</sequence>
<accession>A0A9P6W3K7</accession>
<dbReference type="Gene3D" id="3.30.830.10">
    <property type="entry name" value="Metalloenzyme, LuxS/M16 peptidase-like"/>
    <property type="match status" value="1"/>
</dbReference>
<feature type="domain" description="Peptidase M16 N-terminal" evidence="1">
    <location>
        <begin position="56"/>
        <end position="137"/>
    </location>
</feature>
<dbReference type="EMBL" id="PUHR01000130">
    <property type="protein sequence ID" value="KAG0663579.1"/>
    <property type="molecule type" value="Genomic_DNA"/>
</dbReference>
<dbReference type="Proteomes" id="UP000750334">
    <property type="component" value="Unassembled WGS sequence"/>
</dbReference>
<dbReference type="PANTHER" id="PTHR43016">
    <property type="entry name" value="PRESEQUENCE PROTEASE"/>
    <property type="match status" value="1"/>
</dbReference>
<dbReference type="OrthoDB" id="4953at2759"/>
<name>A0A9P6W3K7_MAUEX</name>
<dbReference type="GO" id="GO:0046872">
    <property type="term" value="F:metal ion binding"/>
    <property type="evidence" value="ECO:0007669"/>
    <property type="project" value="InterPro"/>
</dbReference>
<evidence type="ECO:0000313" key="3">
    <source>
        <dbReference type="Proteomes" id="UP000750334"/>
    </source>
</evidence>
<dbReference type="InterPro" id="IPR011249">
    <property type="entry name" value="Metalloenz_LuxS/M16"/>
</dbReference>
<dbReference type="PANTHER" id="PTHR43016:SF16">
    <property type="entry name" value="METALLOPROTEASE, PUTATIVE (AFU_ORTHOLOGUE AFUA_4G07610)-RELATED"/>
    <property type="match status" value="1"/>
</dbReference>
<evidence type="ECO:0000313" key="2">
    <source>
        <dbReference type="EMBL" id="KAG0663579.1"/>
    </source>
</evidence>
<comment type="caution">
    <text evidence="2">The sequence shown here is derived from an EMBL/GenBank/DDBJ whole genome shotgun (WGS) entry which is preliminary data.</text>
</comment>
<organism evidence="2 3">
    <name type="scientific">Maudiozyma exigua</name>
    <name type="common">Yeast</name>
    <name type="synonym">Kazachstania exigua</name>
    <dbReference type="NCBI Taxonomy" id="34358"/>
    <lineage>
        <taxon>Eukaryota</taxon>
        <taxon>Fungi</taxon>
        <taxon>Dikarya</taxon>
        <taxon>Ascomycota</taxon>
        <taxon>Saccharomycotina</taxon>
        <taxon>Saccharomycetes</taxon>
        <taxon>Saccharomycetales</taxon>
        <taxon>Saccharomycetaceae</taxon>
        <taxon>Maudiozyma</taxon>
    </lineage>
</organism>
<dbReference type="SUPFAM" id="SSF63411">
    <property type="entry name" value="LuxS/MPP-like metallohydrolase"/>
    <property type="match status" value="1"/>
</dbReference>
<keyword evidence="3" id="KW-1185">Reference proteome</keyword>